<gene>
    <name evidence="20" type="ORF">BEU02_01630</name>
</gene>
<feature type="domain" description="Riboflavin kinase" evidence="19">
    <location>
        <begin position="100"/>
        <end position="223"/>
    </location>
</feature>
<dbReference type="GO" id="GO:0009398">
    <property type="term" value="P:FMN biosynthetic process"/>
    <property type="evidence" value="ECO:0007669"/>
    <property type="project" value="UniProtKB-UniPathway"/>
</dbReference>
<evidence type="ECO:0000256" key="11">
    <source>
        <dbReference type="ARBA" id="ARBA00022741"/>
    </source>
</evidence>
<dbReference type="GO" id="GO:0003700">
    <property type="term" value="F:DNA-binding transcription factor activity"/>
    <property type="evidence" value="ECO:0007669"/>
    <property type="project" value="InterPro"/>
</dbReference>
<evidence type="ECO:0000256" key="15">
    <source>
        <dbReference type="ARBA" id="ARBA00030544"/>
    </source>
</evidence>
<organism evidence="20 21">
    <name type="scientific">Marine Group III euryarchaeote CG-Epi5</name>
    <dbReference type="NCBI Taxonomy" id="1888999"/>
    <lineage>
        <taxon>Archaea</taxon>
        <taxon>Methanobacteriati</taxon>
        <taxon>Thermoplasmatota</taxon>
        <taxon>Thermoplasmata</taxon>
        <taxon>Candidatus Thermoprofundales</taxon>
    </lineage>
</organism>
<dbReference type="EC" id="2.7.1.161" evidence="5"/>
<dbReference type="GO" id="GO:0046872">
    <property type="term" value="F:metal ion binding"/>
    <property type="evidence" value="ECO:0007669"/>
    <property type="project" value="UniProtKB-KW"/>
</dbReference>
<evidence type="ECO:0000256" key="17">
    <source>
        <dbReference type="ARBA" id="ARBA00047857"/>
    </source>
</evidence>
<keyword evidence="12" id="KW-0418">Kinase</keyword>
<evidence type="ECO:0000313" key="20">
    <source>
        <dbReference type="EMBL" id="OIR22265.1"/>
    </source>
</evidence>
<evidence type="ECO:0000256" key="16">
    <source>
        <dbReference type="ARBA" id="ARBA00033116"/>
    </source>
</evidence>
<dbReference type="InterPro" id="IPR039063">
    <property type="entry name" value="RibK_CTP-dep"/>
</dbReference>
<keyword evidence="10" id="KW-0479">Metal-binding</keyword>
<dbReference type="Pfam" id="PF01047">
    <property type="entry name" value="MarR"/>
    <property type="match status" value="1"/>
</dbReference>
<comment type="cofactor">
    <cofactor evidence="1">
        <name>Mg(2+)</name>
        <dbReference type="ChEBI" id="CHEBI:18420"/>
    </cofactor>
</comment>
<evidence type="ECO:0000256" key="13">
    <source>
        <dbReference type="ARBA" id="ARBA00022842"/>
    </source>
</evidence>
<evidence type="ECO:0000259" key="18">
    <source>
        <dbReference type="Pfam" id="PF01047"/>
    </source>
</evidence>
<dbReference type="GO" id="GO:0009231">
    <property type="term" value="P:riboflavin biosynthetic process"/>
    <property type="evidence" value="ECO:0007669"/>
    <property type="project" value="InterPro"/>
</dbReference>
<evidence type="ECO:0000256" key="12">
    <source>
        <dbReference type="ARBA" id="ARBA00022777"/>
    </source>
</evidence>
<accession>A0A1J5TMU7</accession>
<keyword evidence="7" id="KW-0285">Flavoprotein</keyword>
<dbReference type="InterPro" id="IPR023465">
    <property type="entry name" value="Riboflavin_kinase_dom_sf"/>
</dbReference>
<dbReference type="PANTHER" id="PTHR40706:SF1">
    <property type="entry name" value="RIBOFLAVIN KINASE"/>
    <property type="match status" value="1"/>
</dbReference>
<dbReference type="InterPro" id="IPR023602">
    <property type="entry name" value="Riboflavin_kinase_CTP-dep"/>
</dbReference>
<evidence type="ECO:0000256" key="10">
    <source>
        <dbReference type="ARBA" id="ARBA00022723"/>
    </source>
</evidence>
<dbReference type="SUPFAM" id="SSF82114">
    <property type="entry name" value="Riboflavin kinase-like"/>
    <property type="match status" value="1"/>
</dbReference>
<reference evidence="20 21" key="1">
    <citation type="submission" date="2016-08" db="EMBL/GenBank/DDBJ databases">
        <title>New Insights into Marine Group III Euryarchaeota, from dark to light.</title>
        <authorList>
            <person name="Haro-Moreno J.M."/>
            <person name="Rodriguez-Valera F."/>
            <person name="Lopez-Garcia P."/>
            <person name="Moreira D."/>
            <person name="Martin-Cuadrado A.B."/>
        </authorList>
    </citation>
    <scope>NUCLEOTIDE SEQUENCE [LARGE SCALE GENOMIC DNA]</scope>
    <source>
        <strain evidence="20">CG-Epi5</strain>
    </source>
</reference>
<protein>
    <recommendedName>
        <fullName evidence="6">Riboflavin kinase</fullName>
        <ecNumber evidence="5">2.7.1.161</ecNumber>
    </recommendedName>
    <alternativeName>
        <fullName evidence="15">CTP-dependent riboflavin kinase</fullName>
    </alternativeName>
    <alternativeName>
        <fullName evidence="16">CTP:riboflavin 5'-phosphotransferase</fullName>
    </alternativeName>
    <alternativeName>
        <fullName evidence="14">Flavokinase</fullName>
    </alternativeName>
</protein>
<evidence type="ECO:0000256" key="6">
    <source>
        <dbReference type="ARBA" id="ARBA00017394"/>
    </source>
</evidence>
<sequence length="228" mass="25703">MMRPILLKTLKVLALQGGTRHSVHISSTELANKLGISQQSASRHIINLEQKGFIQKKYAQGGQIVNINDKGLATLRKEFTEYGLIFGTEREVEMIGTLETGLGEGGYYISKEGYMKQFNKKLNWKPFKGTFNLRLNDDEVPKIEAMKAAEGILIEGFEEEGRTFGKAWIFKCTLETEKSKVVENCAIISPKRTHYKRVVEIISPAFLRKELDVKDGAEFKINVDLGDS</sequence>
<evidence type="ECO:0000256" key="1">
    <source>
        <dbReference type="ARBA" id="ARBA00001946"/>
    </source>
</evidence>
<dbReference type="InterPro" id="IPR000835">
    <property type="entry name" value="HTH_MarR-typ"/>
</dbReference>
<dbReference type="InterPro" id="IPR036390">
    <property type="entry name" value="WH_DNA-bd_sf"/>
</dbReference>
<evidence type="ECO:0000256" key="7">
    <source>
        <dbReference type="ARBA" id="ARBA00022630"/>
    </source>
</evidence>
<keyword evidence="9" id="KW-0808">Transferase</keyword>
<evidence type="ECO:0000313" key="21">
    <source>
        <dbReference type="Proteomes" id="UP000183686"/>
    </source>
</evidence>
<dbReference type="SUPFAM" id="SSF46785">
    <property type="entry name" value="Winged helix' DNA-binding domain"/>
    <property type="match status" value="1"/>
</dbReference>
<evidence type="ECO:0000256" key="5">
    <source>
        <dbReference type="ARBA" id="ARBA00011987"/>
    </source>
</evidence>
<evidence type="ECO:0000256" key="14">
    <source>
        <dbReference type="ARBA" id="ARBA00029789"/>
    </source>
</evidence>
<feature type="domain" description="HTH marR-type" evidence="18">
    <location>
        <begin position="25"/>
        <end position="56"/>
    </location>
</feature>
<comment type="catalytic activity">
    <reaction evidence="17">
        <text>riboflavin + CTP = CDP + FMN + H(+)</text>
        <dbReference type="Rhea" id="RHEA:25021"/>
        <dbReference type="ChEBI" id="CHEBI:15378"/>
        <dbReference type="ChEBI" id="CHEBI:37563"/>
        <dbReference type="ChEBI" id="CHEBI:57986"/>
        <dbReference type="ChEBI" id="CHEBI:58069"/>
        <dbReference type="ChEBI" id="CHEBI:58210"/>
        <dbReference type="EC" id="2.7.1.161"/>
    </reaction>
</comment>
<comment type="similarity">
    <text evidence="4">Belongs to the archaeal riboflavin kinase family.</text>
</comment>
<comment type="pathway">
    <text evidence="3">Cofactor biosynthesis; FMN biosynthesis; FMN from riboflavin (CTP route): step 1/1.</text>
</comment>
<dbReference type="GO" id="GO:0000166">
    <property type="term" value="F:nucleotide binding"/>
    <property type="evidence" value="ECO:0007669"/>
    <property type="project" value="UniProtKB-KW"/>
</dbReference>
<dbReference type="GO" id="GO:0008531">
    <property type="term" value="F:riboflavin kinase activity"/>
    <property type="evidence" value="ECO:0007669"/>
    <property type="project" value="InterPro"/>
</dbReference>
<evidence type="ECO:0000259" key="19">
    <source>
        <dbReference type="Pfam" id="PF01982"/>
    </source>
</evidence>
<dbReference type="Pfam" id="PF01982">
    <property type="entry name" value="CTP-dep_RFKase"/>
    <property type="match status" value="1"/>
</dbReference>
<dbReference type="Gene3D" id="2.40.30.30">
    <property type="entry name" value="Riboflavin kinase-like"/>
    <property type="match status" value="1"/>
</dbReference>
<evidence type="ECO:0000256" key="3">
    <source>
        <dbReference type="ARBA" id="ARBA00005219"/>
    </source>
</evidence>
<evidence type="ECO:0000256" key="8">
    <source>
        <dbReference type="ARBA" id="ARBA00022643"/>
    </source>
</evidence>
<evidence type="ECO:0000256" key="2">
    <source>
        <dbReference type="ARBA" id="ARBA00003072"/>
    </source>
</evidence>
<proteinExistence type="inferred from homology"/>
<evidence type="ECO:0000256" key="9">
    <source>
        <dbReference type="ARBA" id="ARBA00022679"/>
    </source>
</evidence>
<comment type="function">
    <text evidence="2">Catalyzes the CTP-dependent phosphorylation of riboflavin (vitamin B2) to form flavin mononucleotide (FMN).</text>
</comment>
<evidence type="ECO:0000256" key="4">
    <source>
        <dbReference type="ARBA" id="ARBA00006428"/>
    </source>
</evidence>
<keyword evidence="11" id="KW-0547">Nucleotide-binding</keyword>
<dbReference type="AlphaFoldDB" id="A0A1J5TMU7"/>
<dbReference type="Proteomes" id="UP000183686">
    <property type="component" value="Unassembled WGS sequence"/>
</dbReference>
<keyword evidence="13" id="KW-0460">Magnesium</keyword>
<dbReference type="EMBL" id="MIYW01000011">
    <property type="protein sequence ID" value="OIR22265.1"/>
    <property type="molecule type" value="Genomic_DNA"/>
</dbReference>
<keyword evidence="8" id="KW-0288">FMN</keyword>
<dbReference type="UniPathway" id="UPA00276">
    <property type="reaction ID" value="UER00929"/>
</dbReference>
<dbReference type="InterPro" id="IPR036388">
    <property type="entry name" value="WH-like_DNA-bd_sf"/>
</dbReference>
<dbReference type="Gene3D" id="1.10.10.10">
    <property type="entry name" value="Winged helix-like DNA-binding domain superfamily/Winged helix DNA-binding domain"/>
    <property type="match status" value="1"/>
</dbReference>
<dbReference type="PANTHER" id="PTHR40706">
    <property type="entry name" value="RIBOFLAVIN KINASE"/>
    <property type="match status" value="1"/>
</dbReference>
<name>A0A1J5TMU7_9ARCH</name>
<comment type="caution">
    <text evidence="20">The sequence shown here is derived from an EMBL/GenBank/DDBJ whole genome shotgun (WGS) entry which is preliminary data.</text>
</comment>